<dbReference type="EnsemblPlants" id="AVESA.00010b.r2.4AG0607020.1">
    <property type="protein sequence ID" value="AVESA.00010b.r2.4AG0607020.1.CDS.1"/>
    <property type="gene ID" value="AVESA.00010b.r2.4AG0607020"/>
</dbReference>
<accession>A0ACD5WBR8</accession>
<dbReference type="Proteomes" id="UP001732700">
    <property type="component" value="Chromosome 4A"/>
</dbReference>
<reference evidence="1" key="2">
    <citation type="submission" date="2025-09" db="UniProtKB">
        <authorList>
            <consortium name="EnsemblPlants"/>
        </authorList>
    </citation>
    <scope>IDENTIFICATION</scope>
</reference>
<sequence length="184" mass="19641">MEPAGEQSNRSMTHRNRVSHAQRPLITDTWVLAPAQIPFPDCIPMNAGGGFILGGAGGSVFHFLSALRSSPSGRRVAGGVQAVRANAPRLAGTWTALSVAFSAVDSAMYSARRKEDPWNHMVAFAGATGLYHMRKGLKGAVRSAIVGAVFCGLLEVSLIGMENRIADPHRKTPLPDPLLDRDAR</sequence>
<protein>
    <submittedName>
        <fullName evidence="1">Uncharacterized protein</fullName>
    </submittedName>
</protein>
<organism evidence="1 2">
    <name type="scientific">Avena sativa</name>
    <name type="common">Oat</name>
    <dbReference type="NCBI Taxonomy" id="4498"/>
    <lineage>
        <taxon>Eukaryota</taxon>
        <taxon>Viridiplantae</taxon>
        <taxon>Streptophyta</taxon>
        <taxon>Embryophyta</taxon>
        <taxon>Tracheophyta</taxon>
        <taxon>Spermatophyta</taxon>
        <taxon>Magnoliopsida</taxon>
        <taxon>Liliopsida</taxon>
        <taxon>Poales</taxon>
        <taxon>Poaceae</taxon>
        <taxon>BOP clade</taxon>
        <taxon>Pooideae</taxon>
        <taxon>Poodae</taxon>
        <taxon>Poeae</taxon>
        <taxon>Poeae Chloroplast Group 1 (Aveneae type)</taxon>
        <taxon>Aveninae</taxon>
        <taxon>Avena</taxon>
    </lineage>
</organism>
<keyword evidence="2" id="KW-1185">Reference proteome</keyword>
<name>A0ACD5WBR8_AVESA</name>
<evidence type="ECO:0000313" key="2">
    <source>
        <dbReference type="Proteomes" id="UP001732700"/>
    </source>
</evidence>
<reference evidence="1" key="1">
    <citation type="submission" date="2021-05" db="EMBL/GenBank/DDBJ databases">
        <authorList>
            <person name="Scholz U."/>
            <person name="Mascher M."/>
            <person name="Fiebig A."/>
        </authorList>
    </citation>
    <scope>NUCLEOTIDE SEQUENCE [LARGE SCALE GENOMIC DNA]</scope>
</reference>
<proteinExistence type="predicted"/>
<evidence type="ECO:0000313" key="1">
    <source>
        <dbReference type="EnsemblPlants" id="AVESA.00010b.r2.4AG0607020.1.CDS.1"/>
    </source>
</evidence>